<gene>
    <name evidence="4" type="ORF">VSX58_19425</name>
</gene>
<evidence type="ECO:0000313" key="4">
    <source>
        <dbReference type="EMBL" id="MEC5344768.1"/>
    </source>
</evidence>
<keyword evidence="1" id="KW-0328">Glycosyltransferase</keyword>
<feature type="transmembrane region" description="Helical" evidence="3">
    <location>
        <begin position="39"/>
        <end position="59"/>
    </location>
</feature>
<proteinExistence type="predicted"/>
<sequence>MSRQQDKKIKKIKFKIKEMLFLGLSKGKKEPLDMKNVKSIGVLLFNVGLGDVIIATGIFRELKKHGYQVSVFVDAKSKFLFERNENLDRVIVVKRKNIVDNYKDLYFDLLIDLYSRVDEHFNIRYLSIITKINHRYCIGFDVKKTKIYNHSIVPDSKKIHLTDAYACLLNYIGIHDVDLSYDLYLPEEEKEKARAFLQPFAHKKIVAFNPYASNDVRSFTSQQINLLLNLLQKHDDVIVIIIGEKNKIKEIKEEERVIKNPFESFWGAAAVVAYSDMVISVETSIVHLANALNKELVSVYSSEKFGGYESNFLFAPHYDKAVQLIAPNGAARNMDIDRLYAYVDEKLTAIDKFER</sequence>
<comment type="caution">
    <text evidence="4">The sequence shown here is derived from an EMBL/GenBank/DDBJ whole genome shotgun (WGS) entry which is preliminary data.</text>
</comment>
<reference evidence="4 5" key="1">
    <citation type="journal article" date="2017" name="Int. J. Syst. Evol. Microbiol.">
        <title>Brenneria populi subsp. brevivirga subsp. nov. isolated from symptomatic bark of Populus x euramericana canker, and description of Brenneria populi subsp. populi subsp. nov.</title>
        <authorList>
            <person name="Zheng M.H."/>
            <person name="Piao C.G."/>
            <person name="Xue H."/>
            <person name="Guo M.W."/>
            <person name="Li Y."/>
        </authorList>
    </citation>
    <scope>NUCLEOTIDE SEQUENCE [LARGE SCALE GENOMIC DNA]</scope>
    <source>
        <strain evidence="4 5">D9-5</strain>
    </source>
</reference>
<dbReference type="RefSeq" id="WP_327619536.1">
    <property type="nucleotide sequence ID" value="NZ_JAYWTM010000027.1"/>
</dbReference>
<protein>
    <submittedName>
        <fullName evidence="4">Glycosyltransferase family 9 protein</fullName>
    </submittedName>
</protein>
<dbReference type="InterPro" id="IPR051199">
    <property type="entry name" value="LPS_LOS_Heptosyltrfase"/>
</dbReference>
<keyword evidence="5" id="KW-1185">Reference proteome</keyword>
<dbReference type="SUPFAM" id="SSF53756">
    <property type="entry name" value="UDP-Glycosyltransferase/glycogen phosphorylase"/>
    <property type="match status" value="1"/>
</dbReference>
<dbReference type="EMBL" id="JAYWTM010000027">
    <property type="protein sequence ID" value="MEC5344768.1"/>
    <property type="molecule type" value="Genomic_DNA"/>
</dbReference>
<accession>A0ABU6JVG3</accession>
<organism evidence="4 5">
    <name type="scientific">Brenneria populi</name>
    <dbReference type="NCBI Taxonomy" id="1505588"/>
    <lineage>
        <taxon>Bacteria</taxon>
        <taxon>Pseudomonadati</taxon>
        <taxon>Pseudomonadota</taxon>
        <taxon>Gammaproteobacteria</taxon>
        <taxon>Enterobacterales</taxon>
        <taxon>Pectobacteriaceae</taxon>
        <taxon>Brenneria</taxon>
    </lineage>
</organism>
<dbReference type="Gene3D" id="3.40.50.2000">
    <property type="entry name" value="Glycogen Phosphorylase B"/>
    <property type="match status" value="2"/>
</dbReference>
<name>A0ABU6JVG3_9GAMM</name>
<keyword evidence="2" id="KW-0808">Transferase</keyword>
<keyword evidence="3" id="KW-1133">Transmembrane helix</keyword>
<evidence type="ECO:0000313" key="5">
    <source>
        <dbReference type="Proteomes" id="UP001309705"/>
    </source>
</evidence>
<evidence type="ECO:0000256" key="2">
    <source>
        <dbReference type="ARBA" id="ARBA00022679"/>
    </source>
</evidence>
<dbReference type="PANTHER" id="PTHR30160">
    <property type="entry name" value="TETRAACYLDISACCHARIDE 4'-KINASE-RELATED"/>
    <property type="match status" value="1"/>
</dbReference>
<keyword evidence="3" id="KW-0472">Membrane</keyword>
<evidence type="ECO:0000256" key="3">
    <source>
        <dbReference type="SAM" id="Phobius"/>
    </source>
</evidence>
<dbReference type="InterPro" id="IPR002201">
    <property type="entry name" value="Glyco_trans_9"/>
</dbReference>
<dbReference type="Pfam" id="PF01075">
    <property type="entry name" value="Glyco_transf_9"/>
    <property type="match status" value="1"/>
</dbReference>
<evidence type="ECO:0000256" key="1">
    <source>
        <dbReference type="ARBA" id="ARBA00022676"/>
    </source>
</evidence>
<keyword evidence="3" id="KW-0812">Transmembrane</keyword>
<dbReference type="Proteomes" id="UP001309705">
    <property type="component" value="Unassembled WGS sequence"/>
</dbReference>